<comment type="caution">
    <text evidence="2">The sequence shown here is derived from an EMBL/GenBank/DDBJ whole genome shotgun (WGS) entry which is preliminary data.</text>
</comment>
<feature type="coiled-coil region" evidence="1">
    <location>
        <begin position="98"/>
        <end position="125"/>
    </location>
</feature>
<dbReference type="AlphaFoldDB" id="A0AAW1UT92"/>
<feature type="coiled-coil region" evidence="1">
    <location>
        <begin position="168"/>
        <end position="248"/>
    </location>
</feature>
<keyword evidence="3" id="KW-1185">Reference proteome</keyword>
<evidence type="ECO:0000313" key="3">
    <source>
        <dbReference type="Proteomes" id="UP001431783"/>
    </source>
</evidence>
<sequence length="296" mass="34755">MDWDILKKEREYHEENELLESKTKALLQKADDAMKMQDNILKDSHTKVDALFKKPVFGQSIKHGSDAVLQSNFTEIILDDPALPNTDILNDMGQKAIHQFYRAKIKSLQEECDKLQVVVRNKNLETKQLQRDLGQNTEDKEKWFLQYNLGKTQISKMDNQISLLSIKLQSRDTENNVMKKEIENLKKEIRVISQNIISNELKLNKALEENEKIKILLRNSRKEEKDLKENHKKQLQELTSALHQTEKHKNELINGFKKQLQLIDNLKKQKVNLQIFNIAQVAEAEFMKILDWKDEP</sequence>
<dbReference type="EMBL" id="JARQZJ010000101">
    <property type="protein sequence ID" value="KAK9886692.1"/>
    <property type="molecule type" value="Genomic_DNA"/>
</dbReference>
<dbReference type="PANTHER" id="PTHR23313:SF0">
    <property type="entry name" value="TESTIS-EXPRESSED PROTEIN 9"/>
    <property type="match status" value="1"/>
</dbReference>
<gene>
    <name evidence="2" type="ORF">WA026_017611</name>
</gene>
<evidence type="ECO:0000313" key="2">
    <source>
        <dbReference type="EMBL" id="KAK9886692.1"/>
    </source>
</evidence>
<keyword evidence="1" id="KW-0175">Coiled coil</keyword>
<organism evidence="2 3">
    <name type="scientific">Henosepilachna vigintioctopunctata</name>
    <dbReference type="NCBI Taxonomy" id="420089"/>
    <lineage>
        <taxon>Eukaryota</taxon>
        <taxon>Metazoa</taxon>
        <taxon>Ecdysozoa</taxon>
        <taxon>Arthropoda</taxon>
        <taxon>Hexapoda</taxon>
        <taxon>Insecta</taxon>
        <taxon>Pterygota</taxon>
        <taxon>Neoptera</taxon>
        <taxon>Endopterygota</taxon>
        <taxon>Coleoptera</taxon>
        <taxon>Polyphaga</taxon>
        <taxon>Cucujiformia</taxon>
        <taxon>Coccinelloidea</taxon>
        <taxon>Coccinellidae</taxon>
        <taxon>Epilachninae</taxon>
        <taxon>Epilachnini</taxon>
        <taxon>Henosepilachna</taxon>
    </lineage>
</organism>
<accession>A0AAW1UT92</accession>
<dbReference type="PANTHER" id="PTHR23313">
    <property type="entry name" value="TSEC1-RELATED"/>
    <property type="match status" value="1"/>
</dbReference>
<evidence type="ECO:0000256" key="1">
    <source>
        <dbReference type="SAM" id="Coils"/>
    </source>
</evidence>
<dbReference type="Proteomes" id="UP001431783">
    <property type="component" value="Unassembled WGS sequence"/>
</dbReference>
<protein>
    <submittedName>
        <fullName evidence="2">Uncharacterized protein</fullName>
    </submittedName>
</protein>
<reference evidence="2 3" key="1">
    <citation type="submission" date="2023-03" db="EMBL/GenBank/DDBJ databases">
        <title>Genome insight into feeding habits of ladybird beetles.</title>
        <authorList>
            <person name="Li H.-S."/>
            <person name="Huang Y.-H."/>
            <person name="Pang H."/>
        </authorList>
    </citation>
    <scope>NUCLEOTIDE SEQUENCE [LARGE SCALE GENOMIC DNA]</scope>
    <source>
        <strain evidence="2">SYSU_2023b</strain>
        <tissue evidence="2">Whole body</tissue>
    </source>
</reference>
<name>A0AAW1UT92_9CUCU</name>
<proteinExistence type="predicted"/>